<protein>
    <submittedName>
        <fullName evidence="1">Uncharacterized protein</fullName>
    </submittedName>
</protein>
<organism evidence="1">
    <name type="scientific">marine sediment metagenome</name>
    <dbReference type="NCBI Taxonomy" id="412755"/>
    <lineage>
        <taxon>unclassified sequences</taxon>
        <taxon>metagenomes</taxon>
        <taxon>ecological metagenomes</taxon>
    </lineage>
</organism>
<gene>
    <name evidence="1" type="ORF">LCGC14_0332290</name>
</gene>
<proteinExistence type="predicted"/>
<dbReference type="EMBL" id="LAZR01000234">
    <property type="protein sequence ID" value="KKN80260.1"/>
    <property type="molecule type" value="Genomic_DNA"/>
</dbReference>
<dbReference type="AlphaFoldDB" id="A0A0F9TG91"/>
<reference evidence="1" key="1">
    <citation type="journal article" date="2015" name="Nature">
        <title>Complex archaea that bridge the gap between prokaryotes and eukaryotes.</title>
        <authorList>
            <person name="Spang A."/>
            <person name="Saw J.H."/>
            <person name="Jorgensen S.L."/>
            <person name="Zaremba-Niedzwiedzka K."/>
            <person name="Martijn J."/>
            <person name="Lind A.E."/>
            <person name="van Eijk R."/>
            <person name="Schleper C."/>
            <person name="Guy L."/>
            <person name="Ettema T.J."/>
        </authorList>
    </citation>
    <scope>NUCLEOTIDE SEQUENCE</scope>
</reference>
<accession>A0A0F9TG91</accession>
<comment type="caution">
    <text evidence="1">The sequence shown here is derived from an EMBL/GenBank/DDBJ whole genome shotgun (WGS) entry which is preliminary data.</text>
</comment>
<name>A0A0F9TG91_9ZZZZ</name>
<sequence>VQARRGVRRFLVRMDETTTTSADENNNRAVGQIFLQPTKAAEQIVIEFILTPAGASFNEILAA</sequence>
<feature type="non-terminal residue" evidence="1">
    <location>
        <position position="1"/>
    </location>
</feature>
<evidence type="ECO:0000313" key="1">
    <source>
        <dbReference type="EMBL" id="KKN80260.1"/>
    </source>
</evidence>